<organism evidence="4 5">
    <name type="scientific">Kwoniella heveanensis BCC8398</name>
    <dbReference type="NCBI Taxonomy" id="1296120"/>
    <lineage>
        <taxon>Eukaryota</taxon>
        <taxon>Fungi</taxon>
        <taxon>Dikarya</taxon>
        <taxon>Basidiomycota</taxon>
        <taxon>Agaricomycotina</taxon>
        <taxon>Tremellomycetes</taxon>
        <taxon>Tremellales</taxon>
        <taxon>Cryptococcaceae</taxon>
        <taxon>Kwoniella</taxon>
    </lineage>
</organism>
<dbReference type="OrthoDB" id="498590at2759"/>
<dbReference type="GO" id="GO:0005634">
    <property type="term" value="C:nucleus"/>
    <property type="evidence" value="ECO:0007669"/>
    <property type="project" value="TreeGrafter"/>
</dbReference>
<feature type="compositionally biased region" description="Acidic residues" evidence="2">
    <location>
        <begin position="1186"/>
        <end position="1199"/>
    </location>
</feature>
<feature type="region of interest" description="Disordered" evidence="2">
    <location>
        <begin position="1177"/>
        <end position="1299"/>
    </location>
</feature>
<dbReference type="Pfam" id="PF08514">
    <property type="entry name" value="STAG"/>
    <property type="match status" value="1"/>
</dbReference>
<dbReference type="GO" id="GO:0007062">
    <property type="term" value="P:sister chromatid cohesion"/>
    <property type="evidence" value="ECO:0007669"/>
    <property type="project" value="UniProtKB-ARBA"/>
</dbReference>
<proteinExistence type="predicted"/>
<evidence type="ECO:0000256" key="1">
    <source>
        <dbReference type="SAM" id="Coils"/>
    </source>
</evidence>
<evidence type="ECO:0000259" key="3">
    <source>
        <dbReference type="PROSITE" id="PS51425"/>
    </source>
</evidence>
<dbReference type="InterPro" id="IPR039662">
    <property type="entry name" value="Cohesin_Scc3/SA"/>
</dbReference>
<evidence type="ECO:0000313" key="5">
    <source>
        <dbReference type="Proteomes" id="UP000092666"/>
    </source>
</evidence>
<dbReference type="GO" id="GO:0008278">
    <property type="term" value="C:cohesin complex"/>
    <property type="evidence" value="ECO:0007669"/>
    <property type="project" value="TreeGrafter"/>
</dbReference>
<keyword evidence="1" id="KW-0175">Coiled coil</keyword>
<dbReference type="GO" id="GO:0003682">
    <property type="term" value="F:chromatin binding"/>
    <property type="evidence" value="ECO:0007669"/>
    <property type="project" value="TreeGrafter"/>
</dbReference>
<dbReference type="Proteomes" id="UP000092666">
    <property type="component" value="Unassembled WGS sequence"/>
</dbReference>
<dbReference type="Pfam" id="PF24571">
    <property type="entry name" value="HEAT_SCC3-SA"/>
    <property type="match status" value="1"/>
</dbReference>
<reference evidence="4 5" key="1">
    <citation type="submission" date="2013-07" db="EMBL/GenBank/DDBJ databases">
        <title>The Genome Sequence of Cryptococcus heveanensis BCC8398.</title>
        <authorList>
            <consortium name="The Broad Institute Genome Sequencing Platform"/>
            <person name="Cuomo C."/>
            <person name="Litvintseva A."/>
            <person name="Chen Y."/>
            <person name="Heitman J."/>
            <person name="Sun S."/>
            <person name="Springer D."/>
            <person name="Dromer F."/>
            <person name="Young S.K."/>
            <person name="Zeng Q."/>
            <person name="Gargeya S."/>
            <person name="Fitzgerald M."/>
            <person name="Abouelleil A."/>
            <person name="Alvarado L."/>
            <person name="Berlin A.M."/>
            <person name="Chapman S.B."/>
            <person name="Dewar J."/>
            <person name="Goldberg J."/>
            <person name="Griggs A."/>
            <person name="Gujja S."/>
            <person name="Hansen M."/>
            <person name="Howarth C."/>
            <person name="Imamovic A."/>
            <person name="Larimer J."/>
            <person name="McCowan C."/>
            <person name="Murphy C."/>
            <person name="Pearson M."/>
            <person name="Priest M."/>
            <person name="Roberts A."/>
            <person name="Saif S."/>
            <person name="Shea T."/>
            <person name="Sykes S."/>
            <person name="Wortman J."/>
            <person name="Nusbaum C."/>
            <person name="Birren B."/>
        </authorList>
    </citation>
    <scope>NUCLEOTIDE SEQUENCE [LARGE SCALE GENOMIC DNA]</scope>
    <source>
        <strain evidence="4 5">BCC8398</strain>
    </source>
</reference>
<feature type="region of interest" description="Disordered" evidence="2">
    <location>
        <begin position="1"/>
        <end position="98"/>
    </location>
</feature>
<dbReference type="InterPro" id="IPR016024">
    <property type="entry name" value="ARM-type_fold"/>
</dbReference>
<dbReference type="InterPro" id="IPR011989">
    <property type="entry name" value="ARM-like"/>
</dbReference>
<evidence type="ECO:0000256" key="2">
    <source>
        <dbReference type="SAM" id="MobiDB-lite"/>
    </source>
</evidence>
<dbReference type="InterPro" id="IPR056396">
    <property type="entry name" value="HEAT_SCC3-SA"/>
</dbReference>
<protein>
    <submittedName>
        <fullName evidence="4">Cohesin complex subunit SA-1/2</fullName>
    </submittedName>
</protein>
<evidence type="ECO:0000313" key="4">
    <source>
        <dbReference type="EMBL" id="OCF34452.1"/>
    </source>
</evidence>
<dbReference type="InterPro" id="IPR020839">
    <property type="entry name" value="SCD"/>
</dbReference>
<feature type="compositionally biased region" description="Acidic residues" evidence="2">
    <location>
        <begin position="1251"/>
        <end position="1263"/>
    </location>
</feature>
<name>A0A1B9GTR2_9TREE</name>
<feature type="coiled-coil region" evidence="1">
    <location>
        <begin position="303"/>
        <end position="330"/>
    </location>
</feature>
<dbReference type="PROSITE" id="PS51425">
    <property type="entry name" value="SCD"/>
    <property type="match status" value="1"/>
</dbReference>
<dbReference type="SUPFAM" id="SSF48371">
    <property type="entry name" value="ARM repeat"/>
    <property type="match status" value="1"/>
</dbReference>
<feature type="compositionally biased region" description="Acidic residues" evidence="2">
    <location>
        <begin position="41"/>
        <end position="61"/>
    </location>
</feature>
<reference evidence="5" key="2">
    <citation type="submission" date="2013-12" db="EMBL/GenBank/DDBJ databases">
        <title>Evolution of pathogenesis and genome organization in the Tremellales.</title>
        <authorList>
            <person name="Cuomo C."/>
            <person name="Litvintseva A."/>
            <person name="Heitman J."/>
            <person name="Chen Y."/>
            <person name="Sun S."/>
            <person name="Springer D."/>
            <person name="Dromer F."/>
            <person name="Young S."/>
            <person name="Zeng Q."/>
            <person name="Chapman S."/>
            <person name="Gujja S."/>
            <person name="Saif S."/>
            <person name="Birren B."/>
        </authorList>
    </citation>
    <scope>NUCLEOTIDE SEQUENCE [LARGE SCALE GENOMIC DNA]</scope>
    <source>
        <strain evidence="5">BCC8398</strain>
    </source>
</reference>
<dbReference type="GO" id="GO:0000785">
    <property type="term" value="C:chromatin"/>
    <property type="evidence" value="ECO:0007669"/>
    <property type="project" value="TreeGrafter"/>
</dbReference>
<keyword evidence="5" id="KW-1185">Reference proteome</keyword>
<dbReference type="PANTHER" id="PTHR11199">
    <property type="entry name" value="STROMAL ANTIGEN"/>
    <property type="match status" value="1"/>
</dbReference>
<dbReference type="InterPro" id="IPR013721">
    <property type="entry name" value="STAG"/>
</dbReference>
<dbReference type="PANTHER" id="PTHR11199:SF0">
    <property type="entry name" value="LD34181P-RELATED"/>
    <property type="match status" value="1"/>
</dbReference>
<feature type="domain" description="SCD" evidence="3">
    <location>
        <begin position="339"/>
        <end position="424"/>
    </location>
</feature>
<dbReference type="Gene3D" id="1.25.10.10">
    <property type="entry name" value="Leucine-rich Repeat Variant"/>
    <property type="match status" value="1"/>
</dbReference>
<dbReference type="STRING" id="1296120.A0A1B9GTR2"/>
<dbReference type="Pfam" id="PF21581">
    <property type="entry name" value="SCD"/>
    <property type="match status" value="1"/>
</dbReference>
<gene>
    <name evidence="4" type="ORF">I316_03966</name>
</gene>
<sequence>MSLSPPPTDVRRGGRVRKQVEKFEVPAGLATQKGKKKQSDAEQDDEDSDLTEEGSEVEVDVNEAGPAQKRRQTAKSKKSRSTEGQKKKAKKLVAAEAQNGDEVEGIKQDSPFFNALLSPDIALQPLVDEWVEGYLQAAGDEASEQASVAELVLFFLRCCGLNWEIEQAEALDVDGIADVIERIQDESVRVALASYPLISRTKELRPFKNNLNHFIELLISALSLTPLLFHTDDTTIHSTPLAPLLSNWLSCMSTSPLRPIRHTSTYILLKVNTALCDVAATVSKDLSLKQRQKEAEIKKGGTTAAAQKRVKDAEVKVKEAHARKQQLEELMKEVFDVMFVHRVRDADPAIRTDCLRELGLWAKKYPEYYVTTSFLTYFTRGCNDISAHARLETARALVNLYSKDSFINNARTVTMRLAPRLIEMALRDVDLNVRVTAIHVISAIDQTGILADEDEGQREKLARLIYDPEFRIRKAMGKFIFNLWEEKKEELKNEWSGARAAKKKRAAKISADAMATNLDWKALASLLVDTSRSLDEPASSTSAEQTLIHLDGTTILTRANAAVESICSEHELWKDWEGLVDYLLLDHSTADDDMWLLTEEEETFMLEVLMALIAREDQDEDEDEDARTKTLIKVLPRLFAKHHADPAKMTGILSIPKHMKLSLYHDVRMGTAYNALWDEISKQFLQHTNPAVLITAIEAVNQLSQNSDMDAANNTKLAELQESLFASLRDAIGENDVALLSLEEEGLAQLEAIMLRLSLLQKSRNLVEIMEDIEGGQSSGWDIVCAFAERGRLGYKEEAKIVEYAIEIAFLHLTWLYSTFTQEDPQDEEKVSSLSEKRDKAVEIFQDLTLRDATNTVESVRRQACIAYLNTHVLFFARKGNDRPAATSCPLKIEDEIQHRLGGAFQAAVEKYASERYVAANDEGEDAENVVGKTDGELLHCLWVLQFEEDLPFLRFTAVFVAAIRVGVLEVEHAKEPLARYGRFGASYDGIVKKLVDVLRDEGLYNKEADTVQHVAGAALQQSFNLFLDSDAEEPTATLSLAKLVANAFVITGNHFAVLREMHPNDVIDFHIEGIDFISRRVGTLINSERAARGKDAKARAAKRRFLALSYFRALLVLLGPIRGGTHALKIKNHLDDVIAAIGIDVTSNKGWDGYRAYEKKLVSIASKDPEVKMLASRKVIQGTEERDDTEIEGDDDREETPTRVVPSGSGRARSNTLIRENGSAHHDRSSPAPPPSRSNALNRKRPRDAAEEEQDAGPELDVEDHGNDISVQLELGSDLGDGNAGEDANGNDELGDGTGVEMEVDLENELSLDNVVVSQRERSVSVEPSIKRRRTVKKH</sequence>
<feature type="compositionally biased region" description="Basic residues" evidence="2">
    <location>
        <begin position="68"/>
        <end position="79"/>
    </location>
</feature>
<accession>A0A1B9GTR2</accession>
<dbReference type="EMBL" id="KV700125">
    <property type="protein sequence ID" value="OCF34452.1"/>
    <property type="molecule type" value="Genomic_DNA"/>
</dbReference>